<keyword evidence="2" id="KW-0175">Coiled coil</keyword>
<protein>
    <submittedName>
        <fullName evidence="5">Uncharacterized protein</fullName>
    </submittedName>
</protein>
<evidence type="ECO:0000256" key="1">
    <source>
        <dbReference type="ARBA" id="ARBA00006290"/>
    </source>
</evidence>
<feature type="coiled-coil region" evidence="2">
    <location>
        <begin position="79"/>
        <end position="106"/>
    </location>
</feature>
<evidence type="ECO:0000313" key="4">
    <source>
        <dbReference type="Proteomes" id="UP000887581"/>
    </source>
</evidence>
<evidence type="ECO:0000256" key="3">
    <source>
        <dbReference type="SAM" id="MobiDB-lite"/>
    </source>
</evidence>
<keyword evidence="4" id="KW-1185">Reference proteome</keyword>
<dbReference type="PANTHER" id="PTHR13015">
    <property type="entry name" value="PROTEIN AD-016-RELATED"/>
    <property type="match status" value="1"/>
</dbReference>
<dbReference type="GO" id="GO:0006887">
    <property type="term" value="P:exocytosis"/>
    <property type="evidence" value="ECO:0007669"/>
    <property type="project" value="TreeGrafter"/>
</dbReference>
<dbReference type="Pfam" id="PF10152">
    <property type="entry name" value="CCDC53"/>
    <property type="match status" value="1"/>
</dbReference>
<dbReference type="PANTHER" id="PTHR13015:SF0">
    <property type="entry name" value="WASH COMPLEX SUBUNIT 3"/>
    <property type="match status" value="1"/>
</dbReference>
<dbReference type="AlphaFoldDB" id="A0A915PM71"/>
<name>A0A915PM71_9BILA</name>
<evidence type="ECO:0000313" key="5">
    <source>
        <dbReference type="WBParaSite" id="sdigi.contig139.g5091.t1"/>
    </source>
</evidence>
<dbReference type="Proteomes" id="UP000887581">
    <property type="component" value="Unplaced"/>
</dbReference>
<sequence>MEFSNKSFVEELPSRRHEAKGSVDFFGKLLEVNVEGLRQSAPSLSAKWKSSMKPLETKQIVAFVNYFIIRNVQLLQSFVSNVEQKIVDMERRVSRVEVELKLLELKVILVSDTLKLSRRLLSLQQTKVPRASELPEKPYSDNADPFFDKNASGSVESSKTVDSEALVTSNSIETVGKPQDSSSSKGFSAEHNHCPIREVPHYAIYFKMLKMGVPECAVKQKMANQGVDPAILHMTPDALSEFPKDAGITAEEKASTSADDDLNSTSSFSDT</sequence>
<proteinExistence type="inferred from homology"/>
<dbReference type="WBParaSite" id="sdigi.contig139.g5091.t1">
    <property type="protein sequence ID" value="sdigi.contig139.g5091.t1"/>
    <property type="gene ID" value="sdigi.contig139.g5091"/>
</dbReference>
<feature type="region of interest" description="Disordered" evidence="3">
    <location>
        <begin position="243"/>
        <end position="271"/>
    </location>
</feature>
<dbReference type="GO" id="GO:0030041">
    <property type="term" value="P:actin filament polymerization"/>
    <property type="evidence" value="ECO:0007669"/>
    <property type="project" value="TreeGrafter"/>
</dbReference>
<dbReference type="GO" id="GO:0071203">
    <property type="term" value="C:WASH complex"/>
    <property type="evidence" value="ECO:0007669"/>
    <property type="project" value="InterPro"/>
</dbReference>
<evidence type="ECO:0000256" key="2">
    <source>
        <dbReference type="SAM" id="Coils"/>
    </source>
</evidence>
<organism evidence="4 5">
    <name type="scientific">Setaria digitata</name>
    <dbReference type="NCBI Taxonomy" id="48799"/>
    <lineage>
        <taxon>Eukaryota</taxon>
        <taxon>Metazoa</taxon>
        <taxon>Ecdysozoa</taxon>
        <taxon>Nematoda</taxon>
        <taxon>Chromadorea</taxon>
        <taxon>Rhabditida</taxon>
        <taxon>Spirurina</taxon>
        <taxon>Spiruromorpha</taxon>
        <taxon>Filarioidea</taxon>
        <taxon>Setariidae</taxon>
        <taxon>Setaria</taxon>
    </lineage>
</organism>
<accession>A0A915PM71</accession>
<comment type="similarity">
    <text evidence="1">Belongs to the CCDC53 family.</text>
</comment>
<reference evidence="5" key="1">
    <citation type="submission" date="2022-11" db="UniProtKB">
        <authorList>
            <consortium name="WormBaseParasite"/>
        </authorList>
    </citation>
    <scope>IDENTIFICATION</scope>
</reference>
<dbReference type="InterPro" id="IPR019309">
    <property type="entry name" value="WASHC3"/>
</dbReference>